<dbReference type="InterPro" id="IPR058912">
    <property type="entry name" value="HTH_animal"/>
</dbReference>
<evidence type="ECO:0008006" key="5">
    <source>
        <dbReference type="Google" id="ProtNLM"/>
    </source>
</evidence>
<dbReference type="PANTHER" id="PTHR21301:SF10">
    <property type="entry name" value="REVERSE TRANSCRIPTASE DOMAIN-CONTAINING PROTEIN"/>
    <property type="match status" value="1"/>
</dbReference>
<keyword evidence="4" id="KW-1185">Reference proteome</keyword>
<name>A0A9Q1CP09_HOLLE</name>
<evidence type="ECO:0000313" key="4">
    <source>
        <dbReference type="Proteomes" id="UP001152320"/>
    </source>
</evidence>
<organism evidence="3 4">
    <name type="scientific">Holothuria leucospilota</name>
    <name type="common">Black long sea cucumber</name>
    <name type="synonym">Mertensiothuria leucospilota</name>
    <dbReference type="NCBI Taxonomy" id="206669"/>
    <lineage>
        <taxon>Eukaryota</taxon>
        <taxon>Metazoa</taxon>
        <taxon>Echinodermata</taxon>
        <taxon>Eleutherozoa</taxon>
        <taxon>Echinozoa</taxon>
        <taxon>Holothuroidea</taxon>
        <taxon>Aspidochirotacea</taxon>
        <taxon>Aspidochirotida</taxon>
        <taxon>Holothuriidae</taxon>
        <taxon>Holothuria</taxon>
    </lineage>
</organism>
<dbReference type="OrthoDB" id="6092733at2759"/>
<dbReference type="AlphaFoldDB" id="A0A9Q1CP09"/>
<evidence type="ECO:0000259" key="2">
    <source>
        <dbReference type="Pfam" id="PF26215"/>
    </source>
</evidence>
<proteinExistence type="predicted"/>
<dbReference type="Pfam" id="PF01541">
    <property type="entry name" value="GIY-YIG"/>
    <property type="match status" value="1"/>
</dbReference>
<evidence type="ECO:0000313" key="3">
    <source>
        <dbReference type="EMBL" id="KAJ8048233.1"/>
    </source>
</evidence>
<dbReference type="Proteomes" id="UP001152320">
    <property type="component" value="Chromosome 1"/>
</dbReference>
<protein>
    <recommendedName>
        <fullName evidence="5">GIY-YIG domain-containing protein</fullName>
    </recommendedName>
</protein>
<evidence type="ECO:0000259" key="1">
    <source>
        <dbReference type="Pfam" id="PF01541"/>
    </source>
</evidence>
<feature type="domain" description="GIY-YIG" evidence="1">
    <location>
        <begin position="290"/>
        <end position="325"/>
    </location>
</feature>
<dbReference type="Pfam" id="PF26215">
    <property type="entry name" value="HTH_animal"/>
    <property type="match status" value="1"/>
</dbReference>
<dbReference type="PANTHER" id="PTHR21301">
    <property type="entry name" value="REVERSE TRANSCRIPTASE"/>
    <property type="match status" value="1"/>
</dbReference>
<gene>
    <name evidence="3" type="ORF">HOLleu_00467</name>
</gene>
<accession>A0A9Q1CP09</accession>
<sequence>MGPSSIACLTKGLVEERLFSAYTVKILLLYKRFIDGIVGCAQCTRDELENFVNNFYPCFKFTHDISPYSVNFMDVKFTIKNRGLISTEHFKPTDSHNYLRYSSSHPPTCINAIPYSQLLRARRICSNTNYFERVSSEFCQFFKARGYPSTTLVRALDRIKSVDRNTALQPSGAKPSSDRMPLVLPFQPSIQPIRRAIYKNVKILSQDASTKDIFQDLPITAYKRQRNLSENLVRASDPLAIQTSNPGTFPCNRSRCNTCEFVTLDNFLQIEGPRKSFQINDHFTCTAANLVYIIACKRCKLLYIGETKRRLADRITEHLRSIRLHLAGFPIATISNPLHLVTLAISRSQEPFCAKAMALTD</sequence>
<dbReference type="EMBL" id="JAIZAY010000001">
    <property type="protein sequence ID" value="KAJ8048233.1"/>
    <property type="molecule type" value="Genomic_DNA"/>
</dbReference>
<feature type="domain" description="Helix-turn-helix" evidence="2">
    <location>
        <begin position="98"/>
        <end position="150"/>
    </location>
</feature>
<reference evidence="3" key="1">
    <citation type="submission" date="2021-10" db="EMBL/GenBank/DDBJ databases">
        <title>Tropical sea cucumber genome reveals ecological adaptation and Cuvierian tubules defense mechanism.</title>
        <authorList>
            <person name="Chen T."/>
        </authorList>
    </citation>
    <scope>NUCLEOTIDE SEQUENCE</scope>
    <source>
        <strain evidence="3">Nanhai2018</strain>
        <tissue evidence="3">Muscle</tissue>
    </source>
</reference>
<comment type="caution">
    <text evidence="3">The sequence shown here is derived from an EMBL/GenBank/DDBJ whole genome shotgun (WGS) entry which is preliminary data.</text>
</comment>
<dbReference type="InterPro" id="IPR000305">
    <property type="entry name" value="GIY-YIG_endonuc"/>
</dbReference>